<dbReference type="Pfam" id="PF09339">
    <property type="entry name" value="HTH_IclR"/>
    <property type="match status" value="1"/>
</dbReference>
<evidence type="ECO:0000256" key="2">
    <source>
        <dbReference type="ARBA" id="ARBA00023163"/>
    </source>
</evidence>
<dbReference type="Gene3D" id="3.30.450.40">
    <property type="match status" value="1"/>
</dbReference>
<dbReference type="SMART" id="SM00346">
    <property type="entry name" value="HTH_ICLR"/>
    <property type="match status" value="1"/>
</dbReference>
<reference evidence="5 6" key="1">
    <citation type="submission" date="2020-09" db="EMBL/GenBank/DDBJ databases">
        <title>Novel species in genus Gordonia.</title>
        <authorList>
            <person name="Zhang G."/>
        </authorList>
    </citation>
    <scope>NUCLEOTIDE SEQUENCE [LARGE SCALE GENOMIC DNA]</scope>
    <source>
        <strain evidence="5 6">ON-33</strain>
    </source>
</reference>
<keyword evidence="2" id="KW-0804">Transcription</keyword>
<evidence type="ECO:0000259" key="4">
    <source>
        <dbReference type="PROSITE" id="PS51077"/>
    </source>
</evidence>
<sequence length="304" mass="32817">MTQTVGESSGASQPSRAGTSPPTARVVSIIELLADPDRQSMTLAEIVRQIGLSRATAHAIVGELVEHGWMFRDPASNTYGIGPGFVALARSADNADHLSRWAGTAARELSERLSIPCFVARRTAPDSITVSEHAVPDHLTDDGDASPWFRHGQRIRLRPPICREFLAWETSEVRAEWIAQAPETTRTRLRLVLDVVAERGYSIERMTDDHVAMVDALSSLDTMSDGLRAKVGDLLTELSVIDYLPDELTGDVAAVTIGAPIRDANRGVVASIVACPNTTMAATELIAVADATRSAADRISEQLR</sequence>
<dbReference type="RefSeq" id="WP_190266443.1">
    <property type="nucleotide sequence ID" value="NZ_BAABAD010000005.1"/>
</dbReference>
<evidence type="ECO:0000256" key="3">
    <source>
        <dbReference type="SAM" id="MobiDB-lite"/>
    </source>
</evidence>
<dbReference type="InterPro" id="IPR036390">
    <property type="entry name" value="WH_DNA-bd_sf"/>
</dbReference>
<dbReference type="PANTHER" id="PTHR30136">
    <property type="entry name" value="HELIX-TURN-HELIX TRANSCRIPTIONAL REGULATOR, ICLR FAMILY"/>
    <property type="match status" value="1"/>
</dbReference>
<dbReference type="Proteomes" id="UP000602395">
    <property type="component" value="Unassembled WGS sequence"/>
</dbReference>
<evidence type="ECO:0000313" key="5">
    <source>
        <dbReference type="EMBL" id="MBD1319521.1"/>
    </source>
</evidence>
<proteinExistence type="predicted"/>
<dbReference type="InterPro" id="IPR036388">
    <property type="entry name" value="WH-like_DNA-bd_sf"/>
</dbReference>
<evidence type="ECO:0000313" key="6">
    <source>
        <dbReference type="Proteomes" id="UP000602395"/>
    </source>
</evidence>
<organism evidence="5 6">
    <name type="scientific">Gordonia hankookensis</name>
    <dbReference type="NCBI Taxonomy" id="589403"/>
    <lineage>
        <taxon>Bacteria</taxon>
        <taxon>Bacillati</taxon>
        <taxon>Actinomycetota</taxon>
        <taxon>Actinomycetes</taxon>
        <taxon>Mycobacteriales</taxon>
        <taxon>Gordoniaceae</taxon>
        <taxon>Gordonia</taxon>
    </lineage>
</organism>
<dbReference type="InterPro" id="IPR050707">
    <property type="entry name" value="HTH_MetabolicPath_Reg"/>
</dbReference>
<keyword evidence="1" id="KW-0805">Transcription regulation</keyword>
<gene>
    <name evidence="5" type="ORF">IDF66_07970</name>
</gene>
<dbReference type="PROSITE" id="PS51077">
    <property type="entry name" value="HTH_ICLR"/>
    <property type="match status" value="1"/>
</dbReference>
<dbReference type="Gene3D" id="1.10.10.10">
    <property type="entry name" value="Winged helix-like DNA-binding domain superfamily/Winged helix DNA-binding domain"/>
    <property type="match status" value="1"/>
</dbReference>
<accession>A0ABR7W9Q1</accession>
<dbReference type="InterPro" id="IPR029016">
    <property type="entry name" value="GAF-like_dom_sf"/>
</dbReference>
<keyword evidence="6" id="KW-1185">Reference proteome</keyword>
<dbReference type="InterPro" id="IPR005471">
    <property type="entry name" value="Tscrpt_reg_IclR_N"/>
</dbReference>
<comment type="caution">
    <text evidence="5">The sequence shown here is derived from an EMBL/GenBank/DDBJ whole genome shotgun (WGS) entry which is preliminary data.</text>
</comment>
<dbReference type="PANTHER" id="PTHR30136:SF24">
    <property type="entry name" value="HTH-TYPE TRANSCRIPTIONAL REPRESSOR ALLR"/>
    <property type="match status" value="1"/>
</dbReference>
<evidence type="ECO:0000256" key="1">
    <source>
        <dbReference type="ARBA" id="ARBA00023015"/>
    </source>
</evidence>
<feature type="domain" description="HTH iclR-type" evidence="4">
    <location>
        <begin position="20"/>
        <end position="83"/>
    </location>
</feature>
<feature type="compositionally biased region" description="Polar residues" evidence="3">
    <location>
        <begin position="1"/>
        <end position="22"/>
    </location>
</feature>
<feature type="region of interest" description="Disordered" evidence="3">
    <location>
        <begin position="1"/>
        <end position="23"/>
    </location>
</feature>
<name>A0ABR7W9Q1_9ACTN</name>
<protein>
    <submittedName>
        <fullName evidence="5">Helix-turn-helix domain-containing protein</fullName>
    </submittedName>
</protein>
<dbReference type="SUPFAM" id="SSF46785">
    <property type="entry name" value="Winged helix' DNA-binding domain"/>
    <property type="match status" value="1"/>
</dbReference>
<dbReference type="EMBL" id="JACWMS010000002">
    <property type="protein sequence ID" value="MBD1319521.1"/>
    <property type="molecule type" value="Genomic_DNA"/>
</dbReference>